<reference evidence="2" key="2">
    <citation type="submission" date="2012-12" db="EMBL/GenBank/DDBJ databases">
        <authorList>
            <person name="Gao Y.W."/>
            <person name="Fan S.T."/>
            <person name="Sun H.T."/>
            <person name="Wang Z."/>
            <person name="Gao X.L."/>
            <person name="Li Y.G."/>
            <person name="Wang T.C."/>
            <person name="Zhang K."/>
            <person name="Xu W.W."/>
            <person name="Yu Z.J."/>
            <person name="Xia X.Z."/>
        </authorList>
    </citation>
    <scope>NUCLEOTIDE SEQUENCE</scope>
    <source>
        <strain evidence="2">FR3</strain>
    </source>
</reference>
<gene>
    <name evidence="2 3" type="ORF">Bm547</name>
    <name evidence="2" type="ORF">BM_Bm547</name>
</gene>
<evidence type="ECO:0000313" key="2">
    <source>
        <dbReference type="EMBL" id="CDP97575.1"/>
    </source>
</evidence>
<dbReference type="WormBase" id="Bm547">
    <property type="protein sequence ID" value="BM40603"/>
    <property type="gene ID" value="WBGene00220808"/>
</dbReference>
<organism evidence="2">
    <name type="scientific">Brugia malayi</name>
    <name type="common">Filarial nematode worm</name>
    <dbReference type="NCBI Taxonomy" id="6279"/>
    <lineage>
        <taxon>Eukaryota</taxon>
        <taxon>Metazoa</taxon>
        <taxon>Ecdysozoa</taxon>
        <taxon>Nematoda</taxon>
        <taxon>Chromadorea</taxon>
        <taxon>Rhabditida</taxon>
        <taxon>Spirurina</taxon>
        <taxon>Spiruromorpha</taxon>
        <taxon>Filarioidea</taxon>
        <taxon>Onchocercidae</taxon>
        <taxon>Brugia</taxon>
    </lineage>
</organism>
<accession>A0A0J9XXW2</accession>
<keyword evidence="1" id="KW-0472">Membrane</keyword>
<evidence type="ECO:0000256" key="1">
    <source>
        <dbReference type="SAM" id="Phobius"/>
    </source>
</evidence>
<keyword evidence="1" id="KW-1133">Transmembrane helix</keyword>
<sequence length="70" mass="8190">MSHVLVPDRNIYFDLMSINVWILMNACILIGYKHTVKEKKENLQWKIIKSSINCAFHQQKLGSNFVINVI</sequence>
<dbReference type="EMBL" id="LN856986">
    <property type="protein sequence ID" value="CDP97575.1"/>
    <property type="molecule type" value="Genomic_DNA"/>
</dbReference>
<protein>
    <submittedName>
        <fullName evidence="2">Bm547</fullName>
    </submittedName>
</protein>
<reference evidence="2" key="1">
    <citation type="journal article" date="2007" name="Science">
        <title>Draft genome of the filarial nematode parasite Brugia malayi.</title>
        <authorList>
            <person name="Ghedin E."/>
            <person name="Wang S."/>
            <person name="Spiro D."/>
            <person name="Caler E."/>
            <person name="Zhao Q."/>
            <person name="Crabtree J."/>
            <person name="Allen J.E."/>
            <person name="Delcher A.L."/>
            <person name="Guiliano D.B."/>
            <person name="Miranda-Saavedra D."/>
            <person name="Angiuoli S.V."/>
            <person name="Creasy T."/>
            <person name="Amedeo P."/>
            <person name="Haas B."/>
            <person name="El-Sayed N.M."/>
            <person name="Wortman J.R."/>
            <person name="Feldblyum T."/>
            <person name="Tallon L."/>
            <person name="Schatz M."/>
            <person name="Shumway M."/>
            <person name="Koo H."/>
            <person name="Salzberg S.L."/>
            <person name="Schobel S."/>
            <person name="Pertea M."/>
            <person name="Pop M."/>
            <person name="White O."/>
            <person name="Barton G.J."/>
            <person name="Carlow C.K."/>
            <person name="Crawford M.J."/>
            <person name="Daub J."/>
            <person name="Dimmic M.W."/>
            <person name="Estes C.F."/>
            <person name="Foster J.M."/>
            <person name="Ganatra M."/>
            <person name="Gregory W.F."/>
            <person name="Johnson N.M."/>
            <person name="Jin J."/>
            <person name="Komuniecki R."/>
            <person name="Korf I."/>
            <person name="Kumar S."/>
            <person name="Laney S."/>
            <person name="Li B.W."/>
            <person name="Li W."/>
            <person name="Lindblom T.H."/>
            <person name="Lustigman S."/>
            <person name="Ma D."/>
            <person name="Maina C.V."/>
            <person name="Martin D.M."/>
            <person name="McCarter J.P."/>
            <person name="McReynolds L."/>
            <person name="Mitreva M."/>
            <person name="Nutman T.B."/>
            <person name="Parkinson J."/>
            <person name="Peregrin-Alvarez J.M."/>
            <person name="Poole C."/>
            <person name="Ren Q."/>
            <person name="Saunders L."/>
            <person name="Sluder A.E."/>
            <person name="Smith K."/>
            <person name="Stanke M."/>
            <person name="Unnasch T.R."/>
            <person name="Ware J."/>
            <person name="Wei A.D."/>
            <person name="Weil G."/>
            <person name="Williams D.J."/>
            <person name="Zhang Y."/>
            <person name="Williams S.A."/>
            <person name="Fraser-Liggett C."/>
            <person name="Slatko B."/>
            <person name="Blaxter M.L."/>
            <person name="Scott A.L."/>
        </authorList>
    </citation>
    <scope>NUCLEOTIDE SEQUENCE</scope>
    <source>
        <strain evidence="2">FR3</strain>
    </source>
</reference>
<dbReference type="AlphaFoldDB" id="A0A0J9XXW2"/>
<evidence type="ECO:0000313" key="3">
    <source>
        <dbReference type="WormBase" id="Bm547"/>
    </source>
</evidence>
<keyword evidence="1" id="KW-0812">Transmembrane</keyword>
<proteinExistence type="predicted"/>
<feature type="transmembrane region" description="Helical" evidence="1">
    <location>
        <begin position="12"/>
        <end position="32"/>
    </location>
</feature>
<name>A0A0J9XXW2_BRUMA</name>